<proteinExistence type="predicted"/>
<sequence>MKPFIIRHKIAWLPNKLQYRKIYSIGFKGVENEVFIFKLTKNSTHVILKSDTREIIVSKRELKRYFKNGSLQFLATQYEG</sequence>
<reference evidence="1 2" key="1">
    <citation type="submission" date="2019-04" db="EMBL/GenBank/DDBJ databases">
        <title>Lysinibacillus genome sequencing.</title>
        <authorList>
            <person name="Dunlap C."/>
        </authorList>
    </citation>
    <scope>NUCLEOTIDE SEQUENCE [LARGE SCALE GENOMIC DNA]</scope>
    <source>
        <strain evidence="1 2">CCTCC AB 2010389</strain>
    </source>
</reference>
<dbReference type="AlphaFoldDB" id="A0A4V5TMZ0"/>
<dbReference type="EMBL" id="SZPU01000001">
    <property type="protein sequence ID" value="TKI72723.1"/>
    <property type="molecule type" value="Genomic_DNA"/>
</dbReference>
<gene>
    <name evidence="1" type="ORF">FC756_00040</name>
</gene>
<dbReference type="Proteomes" id="UP000308744">
    <property type="component" value="Unassembled WGS sequence"/>
</dbReference>
<name>A0A4V5TMZ0_9BACI</name>
<comment type="caution">
    <text evidence="1">The sequence shown here is derived from an EMBL/GenBank/DDBJ whole genome shotgun (WGS) entry which is preliminary data.</text>
</comment>
<organism evidence="1 2">
    <name type="scientific">Lysinibacillus mangiferihumi</name>
    <dbReference type="NCBI Taxonomy" id="1130819"/>
    <lineage>
        <taxon>Bacteria</taxon>
        <taxon>Bacillati</taxon>
        <taxon>Bacillota</taxon>
        <taxon>Bacilli</taxon>
        <taxon>Bacillales</taxon>
        <taxon>Bacillaceae</taxon>
        <taxon>Lysinibacillus</taxon>
    </lineage>
</organism>
<accession>A0A4V5TMZ0</accession>
<evidence type="ECO:0000313" key="2">
    <source>
        <dbReference type="Proteomes" id="UP000308744"/>
    </source>
</evidence>
<protein>
    <submittedName>
        <fullName evidence="1">Uncharacterized protein</fullName>
    </submittedName>
</protein>
<keyword evidence="2" id="KW-1185">Reference proteome</keyword>
<evidence type="ECO:0000313" key="1">
    <source>
        <dbReference type="EMBL" id="TKI72723.1"/>
    </source>
</evidence>
<dbReference type="RefSeq" id="WP_107897144.1">
    <property type="nucleotide sequence ID" value="NZ_PYWM01000032.1"/>
</dbReference>